<organism evidence="1">
    <name type="scientific">Siphoviridae sp. ct3o911</name>
    <dbReference type="NCBI Taxonomy" id="2827560"/>
    <lineage>
        <taxon>Viruses</taxon>
        <taxon>Duplodnaviria</taxon>
        <taxon>Heunggongvirae</taxon>
        <taxon>Uroviricota</taxon>
        <taxon>Caudoviricetes</taxon>
    </lineage>
</organism>
<sequence>MRRGRTLLRTNAQQGENINRLAPMGQGGGDFIGNAGVWL</sequence>
<dbReference type="EMBL" id="BK015861">
    <property type="protein sequence ID" value="DAD70178.1"/>
    <property type="molecule type" value="Genomic_DNA"/>
</dbReference>
<accession>A0A8S5LJT5</accession>
<name>A0A8S5LJT5_9CAUD</name>
<proteinExistence type="predicted"/>
<protein>
    <submittedName>
        <fullName evidence="1">Uncharacterized protein</fullName>
    </submittedName>
</protein>
<reference evidence="1" key="1">
    <citation type="journal article" date="2021" name="Proc. Natl. Acad. Sci. U.S.A.">
        <title>A Catalog of Tens of Thousands of Viruses from Human Metagenomes Reveals Hidden Associations with Chronic Diseases.</title>
        <authorList>
            <person name="Tisza M.J."/>
            <person name="Buck C.B."/>
        </authorList>
    </citation>
    <scope>NUCLEOTIDE SEQUENCE</scope>
    <source>
        <strain evidence="1">Ct3o911</strain>
    </source>
</reference>
<evidence type="ECO:0000313" key="1">
    <source>
        <dbReference type="EMBL" id="DAD70178.1"/>
    </source>
</evidence>